<evidence type="ECO:0000313" key="2">
    <source>
        <dbReference type="Proteomes" id="UP000308121"/>
    </source>
</evidence>
<organism evidence="1 2">
    <name type="scientific">Cellulomonas hominis</name>
    <dbReference type="NCBI Taxonomy" id="156981"/>
    <lineage>
        <taxon>Bacteria</taxon>
        <taxon>Bacillati</taxon>
        <taxon>Actinomycetota</taxon>
        <taxon>Actinomycetes</taxon>
        <taxon>Micrococcales</taxon>
        <taxon>Cellulomonadaceae</taxon>
        <taxon>Cellulomonas</taxon>
    </lineage>
</organism>
<evidence type="ECO:0000313" key="1">
    <source>
        <dbReference type="EMBL" id="TKR27159.1"/>
    </source>
</evidence>
<reference evidence="1 2" key="1">
    <citation type="submission" date="2019-05" db="EMBL/GenBank/DDBJ databases">
        <title>Genome sequence of Cellulomonas hominis strain CS1.</title>
        <authorList>
            <person name="Belmont J."/>
            <person name="Maclea K.S."/>
        </authorList>
    </citation>
    <scope>NUCLEOTIDE SEQUENCE [LARGE SCALE GENOMIC DNA]</scope>
    <source>
        <strain evidence="1 2">CS1</strain>
    </source>
</reference>
<comment type="caution">
    <text evidence="1">The sequence shown here is derived from an EMBL/GenBank/DDBJ whole genome shotgun (WGS) entry which is preliminary data.</text>
</comment>
<dbReference type="RefSeq" id="WP_154728047.1">
    <property type="nucleotide sequence ID" value="NZ_SZYE01000006.1"/>
</dbReference>
<protein>
    <submittedName>
        <fullName evidence="1">Uncharacterized protein</fullName>
    </submittedName>
</protein>
<dbReference type="EMBL" id="SZYE01000006">
    <property type="protein sequence ID" value="TKR27159.1"/>
    <property type="molecule type" value="Genomic_DNA"/>
</dbReference>
<accession>A0A7Z8K1Q4</accession>
<dbReference type="Proteomes" id="UP000308121">
    <property type="component" value="Unassembled WGS sequence"/>
</dbReference>
<sequence>MATKRVKVRDLLVGQAIEYRRADGPSWIAPYRGRVRSVLIRPNVGAVVALDPLTPEERGRLGPGNHHARAYLDRDREVDVLDLPGATTERAARTMLARPRVPIRRTPEGVLAECRHCPWTLTGKFPAEIEQTVAHHRDQHRLGQLEVTHD</sequence>
<gene>
    <name evidence="1" type="ORF">FA014_02030</name>
</gene>
<proteinExistence type="predicted"/>
<dbReference type="AlphaFoldDB" id="A0A7Z8K1Q4"/>
<name>A0A7Z8K1Q4_9CELL</name>